<name>A0A9E7EB29_9LILI</name>
<organism evidence="1 2">
    <name type="scientific">Musa troglodytarum</name>
    <name type="common">fe'i banana</name>
    <dbReference type="NCBI Taxonomy" id="320322"/>
    <lineage>
        <taxon>Eukaryota</taxon>
        <taxon>Viridiplantae</taxon>
        <taxon>Streptophyta</taxon>
        <taxon>Embryophyta</taxon>
        <taxon>Tracheophyta</taxon>
        <taxon>Spermatophyta</taxon>
        <taxon>Magnoliopsida</taxon>
        <taxon>Liliopsida</taxon>
        <taxon>Zingiberales</taxon>
        <taxon>Musaceae</taxon>
        <taxon>Musa</taxon>
    </lineage>
</organism>
<dbReference type="AlphaFoldDB" id="A0A9E7EB29"/>
<dbReference type="Proteomes" id="UP001055439">
    <property type="component" value="Chromosome 1"/>
</dbReference>
<protein>
    <submittedName>
        <fullName evidence="1">Uncharacterized protein</fullName>
    </submittedName>
</protein>
<dbReference type="EMBL" id="CP097502">
    <property type="protein sequence ID" value="URD73826.1"/>
    <property type="molecule type" value="Genomic_DNA"/>
</dbReference>
<evidence type="ECO:0000313" key="2">
    <source>
        <dbReference type="Proteomes" id="UP001055439"/>
    </source>
</evidence>
<sequence>MTSSPEFLFQPKELAEELRMNERVGCKLWLFSKHYVKHGCSSNTLINILVS</sequence>
<accession>A0A9E7EB29</accession>
<evidence type="ECO:0000313" key="1">
    <source>
        <dbReference type="EMBL" id="URD73826.1"/>
    </source>
</evidence>
<keyword evidence="2" id="KW-1185">Reference proteome</keyword>
<gene>
    <name evidence="1" type="ORF">MUK42_36947</name>
</gene>
<reference evidence="1" key="1">
    <citation type="submission" date="2022-05" db="EMBL/GenBank/DDBJ databases">
        <title>The Musa troglodytarum L. genome provides insights into the mechanism of non-climacteric behaviour and enrichment of carotenoids.</title>
        <authorList>
            <person name="Wang J."/>
        </authorList>
    </citation>
    <scope>NUCLEOTIDE SEQUENCE</scope>
    <source>
        <tissue evidence="1">Leaf</tissue>
    </source>
</reference>
<proteinExistence type="predicted"/>